<organism evidence="2">
    <name type="scientific">hydrothermal vent metagenome</name>
    <dbReference type="NCBI Taxonomy" id="652676"/>
    <lineage>
        <taxon>unclassified sequences</taxon>
        <taxon>metagenomes</taxon>
        <taxon>ecological metagenomes</taxon>
    </lineage>
</organism>
<evidence type="ECO:0000259" key="1">
    <source>
        <dbReference type="Pfam" id="PF12770"/>
    </source>
</evidence>
<dbReference type="AlphaFoldDB" id="A0A1W1BPU4"/>
<name>A0A1W1BPU4_9ZZZZ</name>
<sequence length="129" mass="14088">MNPMLKAGIALSGANESIKNRKGDGIITALELSGMDLSHTELVVLSACETGVGELEEGEGVAGLNKAYIVMSLWSVPEKSTGELMKKFYKNLQKGQSYSEALREAKIWMIEEKNSHPYYWAGFVGSGRD</sequence>
<evidence type="ECO:0000313" key="2">
    <source>
        <dbReference type="EMBL" id="SFV55495.1"/>
    </source>
</evidence>
<protein>
    <recommendedName>
        <fullName evidence="1">CHAT domain-containing protein</fullName>
    </recommendedName>
</protein>
<dbReference type="Pfam" id="PF12770">
    <property type="entry name" value="CHAT"/>
    <property type="match status" value="1"/>
</dbReference>
<reference evidence="2" key="1">
    <citation type="submission" date="2016-10" db="EMBL/GenBank/DDBJ databases">
        <authorList>
            <person name="de Groot N.N."/>
        </authorList>
    </citation>
    <scope>NUCLEOTIDE SEQUENCE</scope>
</reference>
<proteinExistence type="predicted"/>
<dbReference type="InterPro" id="IPR024983">
    <property type="entry name" value="CHAT_dom"/>
</dbReference>
<dbReference type="EMBL" id="FPHE01000062">
    <property type="protein sequence ID" value="SFV55495.1"/>
    <property type="molecule type" value="Genomic_DNA"/>
</dbReference>
<feature type="domain" description="CHAT" evidence="1">
    <location>
        <begin position="2"/>
        <end position="127"/>
    </location>
</feature>
<accession>A0A1W1BPU4</accession>
<gene>
    <name evidence="2" type="ORF">MNB_SV-12-334</name>
</gene>